<dbReference type="InterPro" id="IPR012495">
    <property type="entry name" value="TadE-like_dom"/>
</dbReference>
<protein>
    <recommendedName>
        <fullName evidence="1">TadE-like domain-containing protein</fullName>
    </recommendedName>
</protein>
<evidence type="ECO:0000259" key="1">
    <source>
        <dbReference type="Pfam" id="PF07811"/>
    </source>
</evidence>
<proteinExistence type="predicted"/>
<feature type="domain" description="TadE-like" evidence="1">
    <location>
        <begin position="2"/>
        <end position="36"/>
    </location>
</feature>
<evidence type="ECO:0000313" key="2">
    <source>
        <dbReference type="EMBL" id="GEL95455.1"/>
    </source>
</evidence>
<comment type="caution">
    <text evidence="2">The sequence shown here is derived from an EMBL/GenBank/DDBJ whole genome shotgun (WGS) entry which is preliminary data.</text>
</comment>
<sequence length="114" mass="11550">MLVGGLVVLLTMGLLQLTLVLHVRNTLTDCASEGARYGALDGNDASDGAARAAELAEQSLSAAYAGEVTARRVERGGVELVEVTMSAPLPLVGLLGPGGRLTVTGHAVAEDALP</sequence>
<keyword evidence="3" id="KW-1185">Reference proteome</keyword>
<dbReference type="Proteomes" id="UP000321720">
    <property type="component" value="Unassembled WGS sequence"/>
</dbReference>
<name>A0A511JBU4_9CELL</name>
<dbReference type="EMBL" id="BJWG01000009">
    <property type="protein sequence ID" value="GEL95455.1"/>
    <property type="molecule type" value="Genomic_DNA"/>
</dbReference>
<accession>A0A511JBU4</accession>
<gene>
    <name evidence="2" type="ORF">CCO02nite_21130</name>
</gene>
<organism evidence="2 3">
    <name type="scientific">Cellulomonas composti</name>
    <dbReference type="NCBI Taxonomy" id="266130"/>
    <lineage>
        <taxon>Bacteria</taxon>
        <taxon>Bacillati</taxon>
        <taxon>Actinomycetota</taxon>
        <taxon>Actinomycetes</taxon>
        <taxon>Micrococcales</taxon>
        <taxon>Cellulomonadaceae</taxon>
        <taxon>Cellulomonas</taxon>
    </lineage>
</organism>
<dbReference type="Pfam" id="PF07811">
    <property type="entry name" value="TadE"/>
    <property type="match status" value="1"/>
</dbReference>
<evidence type="ECO:0000313" key="3">
    <source>
        <dbReference type="Proteomes" id="UP000321720"/>
    </source>
</evidence>
<dbReference type="AlphaFoldDB" id="A0A511JBU4"/>
<reference evidence="2 3" key="1">
    <citation type="submission" date="2019-07" db="EMBL/GenBank/DDBJ databases">
        <title>Whole genome shotgun sequence of Cellulomonas composti NBRC 100758.</title>
        <authorList>
            <person name="Hosoyama A."/>
            <person name="Uohara A."/>
            <person name="Ohji S."/>
            <person name="Ichikawa N."/>
        </authorList>
    </citation>
    <scope>NUCLEOTIDE SEQUENCE [LARGE SCALE GENOMIC DNA]</scope>
    <source>
        <strain evidence="2 3">NBRC 100758</strain>
    </source>
</reference>